<dbReference type="PANTHER" id="PTHR45828">
    <property type="entry name" value="CYTOCHROME B561/FERRIC REDUCTASE TRANSMEMBRANE"/>
    <property type="match status" value="1"/>
</dbReference>
<dbReference type="InterPro" id="IPR002861">
    <property type="entry name" value="Reeler_dom"/>
</dbReference>
<keyword evidence="6 9" id="KW-0732">Signal</keyword>
<evidence type="ECO:0000313" key="12">
    <source>
        <dbReference type="RefSeq" id="XP_012942900.1"/>
    </source>
</evidence>
<dbReference type="Gene3D" id="2.60.40.4060">
    <property type="entry name" value="Reeler domain"/>
    <property type="match status" value="1"/>
</dbReference>
<organism evidence="11 12">
    <name type="scientific">Aplysia californica</name>
    <name type="common">California sea hare</name>
    <dbReference type="NCBI Taxonomy" id="6500"/>
    <lineage>
        <taxon>Eukaryota</taxon>
        <taxon>Metazoa</taxon>
        <taxon>Spiralia</taxon>
        <taxon>Lophotrochozoa</taxon>
        <taxon>Mollusca</taxon>
        <taxon>Gastropoda</taxon>
        <taxon>Heterobranchia</taxon>
        <taxon>Euthyneura</taxon>
        <taxon>Tectipleura</taxon>
        <taxon>Aplysiida</taxon>
        <taxon>Aplysioidea</taxon>
        <taxon>Aplysiidae</taxon>
        <taxon>Aplysia</taxon>
    </lineage>
</organism>
<keyword evidence="4" id="KW-0929">Antimicrobial</keyword>
<dbReference type="GeneID" id="101862893"/>
<proteinExistence type="inferred from homology"/>
<evidence type="ECO:0000256" key="9">
    <source>
        <dbReference type="SAM" id="SignalP"/>
    </source>
</evidence>
<feature type="domain" description="Reelin" evidence="10">
    <location>
        <begin position="45"/>
        <end position="154"/>
    </location>
</feature>
<sequence length="279" mass="29790">MAPQIMSAVLLSLMAVSTHGFSTGAQNNNTNPMSAFSSSCASGNFRPNHKPFMPQVTYPNYTITVSSPSGKIYRPGQIVTVTIESVNGAKPFKGFFLHGDSTEASFAGELSCDKGRSTRLCTITGVTHVDPTPKPKVVCKWTPPDFDIGVVQFSGYNNFVSAMTYEQKAIQMREQMMRQFQSGQAADVLRGFGKSRIFGGQQNSMGAGRGGAAQGQANPFAQLFSGGRQSIGQGDKNVWSAFRGVLGVIRGDNAGGSNSEKPAALDTGRITYLSILRYG</sequence>
<keyword evidence="7" id="KW-0391">Immunity</keyword>
<feature type="chain" id="PRO_5045707017" evidence="9">
    <location>
        <begin position="21"/>
        <end position="279"/>
    </location>
</feature>
<evidence type="ECO:0000256" key="4">
    <source>
        <dbReference type="ARBA" id="ARBA00022529"/>
    </source>
</evidence>
<evidence type="ECO:0000256" key="5">
    <source>
        <dbReference type="ARBA" id="ARBA00022588"/>
    </source>
</evidence>
<keyword evidence="5" id="KW-0399">Innate immunity</keyword>
<evidence type="ECO:0000313" key="11">
    <source>
        <dbReference type="Proteomes" id="UP000694888"/>
    </source>
</evidence>
<evidence type="ECO:0000256" key="6">
    <source>
        <dbReference type="ARBA" id="ARBA00022729"/>
    </source>
</evidence>
<evidence type="ECO:0000256" key="8">
    <source>
        <dbReference type="ARBA" id="ARBA00023022"/>
    </source>
</evidence>
<feature type="signal peptide" evidence="9">
    <location>
        <begin position="1"/>
        <end position="20"/>
    </location>
</feature>
<dbReference type="PANTHER" id="PTHR45828:SF9">
    <property type="entry name" value="CELL WALL INTEGRITY AND STRESS RESPONSE COMPONENT 4-LIKE-RELATED"/>
    <property type="match status" value="1"/>
</dbReference>
<evidence type="ECO:0000256" key="7">
    <source>
        <dbReference type="ARBA" id="ARBA00022859"/>
    </source>
</evidence>
<dbReference type="RefSeq" id="XP_012942900.1">
    <property type="nucleotide sequence ID" value="XM_013087446.2"/>
</dbReference>
<evidence type="ECO:0000256" key="2">
    <source>
        <dbReference type="ARBA" id="ARBA00008501"/>
    </source>
</evidence>
<comment type="similarity">
    <text evidence="2">Belongs to the insect defense protein family.</text>
</comment>
<dbReference type="Proteomes" id="UP000694888">
    <property type="component" value="Unplaced"/>
</dbReference>
<dbReference type="InterPro" id="IPR042307">
    <property type="entry name" value="Reeler_sf"/>
</dbReference>
<evidence type="ECO:0000256" key="1">
    <source>
        <dbReference type="ARBA" id="ARBA00004613"/>
    </source>
</evidence>
<gene>
    <name evidence="12" type="primary">LOC101862893</name>
</gene>
<keyword evidence="3" id="KW-0964">Secreted</keyword>
<evidence type="ECO:0000256" key="3">
    <source>
        <dbReference type="ARBA" id="ARBA00022525"/>
    </source>
</evidence>
<dbReference type="Pfam" id="PF02014">
    <property type="entry name" value="Reeler"/>
    <property type="match status" value="1"/>
</dbReference>
<name>A0ABM1A8K5_APLCA</name>
<evidence type="ECO:0000259" key="10">
    <source>
        <dbReference type="Pfam" id="PF02014"/>
    </source>
</evidence>
<protein>
    <submittedName>
        <fullName evidence="12">Uncharacterized protein LOC101862893</fullName>
    </submittedName>
</protein>
<keyword evidence="8" id="KW-0044">Antibiotic</keyword>
<reference evidence="12" key="1">
    <citation type="submission" date="2025-08" db="UniProtKB">
        <authorList>
            <consortium name="RefSeq"/>
        </authorList>
    </citation>
    <scope>IDENTIFICATION</scope>
</reference>
<dbReference type="CDD" id="cd08544">
    <property type="entry name" value="Reeler"/>
    <property type="match status" value="1"/>
</dbReference>
<dbReference type="InterPro" id="IPR051237">
    <property type="entry name" value="Ferric-chelate_Red/DefProt"/>
</dbReference>
<keyword evidence="11" id="KW-1185">Reference proteome</keyword>
<comment type="subcellular location">
    <subcellularLocation>
        <location evidence="1">Secreted</location>
    </subcellularLocation>
</comment>
<accession>A0ABM1A8K5</accession>